<sequence length="556" mass="63157">MLLNLPTELIQLILQYATTPSYLHAALSCRTLFHIASTYRDLVLHHLNQTPGLKSELEQRETKDLFLLLRRRAVKHLHGANFYADRILYNFNGKSIDVGASSIADNGCSPNLALVLRDDELVYLFHAGVNGSISLKRSLKFPYEQPGTVKILKTAFTGDNAISTLVRFTPTIADEDADTSHPFVKQALESRLNGEIILLHYPLIDSNNSMAVCNFPDHSDYEPLALAVMSRNQFAISWQHVHDHHHHEVILYDASVDCHDDSTSISYLKYRAAMVVDERGLWPQRAEGQGRLALGEPYSELGPVTRLAFNDRGSQLLYYYRGSTLYRCYQNIQTGNPLQLPGASASHLNYCRVQFSDSLVLPFSVAIPFFGTHNTYRTEHNHEVCRWRYLSFGTATHIEENWTVACLLKSEAHCQARNCGHELNRERGRRLNMWTIVARLWGYQKPTNSLGCIIATAETGTRIAIANWNLIYVWALNPHELIEENTSDFYPESWRSGNPNVVELRPIVLRLEAVCFKLNFTENENELVALTDRGLMVWNLGPRGTGARHTRILDVH</sequence>
<dbReference type="InterPro" id="IPR001810">
    <property type="entry name" value="F-box_dom"/>
</dbReference>
<dbReference type="SUPFAM" id="SSF81383">
    <property type="entry name" value="F-box domain"/>
    <property type="match status" value="1"/>
</dbReference>
<evidence type="ECO:0000313" key="3">
    <source>
        <dbReference type="Proteomes" id="UP000053958"/>
    </source>
</evidence>
<gene>
    <name evidence="2" type="ORF">T310_3960</name>
</gene>
<evidence type="ECO:0000259" key="1">
    <source>
        <dbReference type="PROSITE" id="PS50181"/>
    </source>
</evidence>
<comment type="caution">
    <text evidence="2">The sequence shown here is derived from an EMBL/GenBank/DDBJ whole genome shotgun (WGS) entry which is preliminary data.</text>
</comment>
<dbReference type="GeneID" id="25316309"/>
<reference evidence="2 3" key="1">
    <citation type="submission" date="2015-04" db="EMBL/GenBank/DDBJ databases">
        <authorList>
            <person name="Heijne W.H."/>
            <person name="Fedorova N.D."/>
            <person name="Nierman W.C."/>
            <person name="Vollebregt A.W."/>
            <person name="Zhao Z."/>
            <person name="Wu L."/>
            <person name="Kumar M."/>
            <person name="Stam H."/>
            <person name="van den Berg M.A."/>
            <person name="Pel H.J."/>
        </authorList>
    </citation>
    <scope>NUCLEOTIDE SEQUENCE [LARGE SCALE GENOMIC DNA]</scope>
    <source>
        <strain evidence="2 3">CBS 393.64</strain>
    </source>
</reference>
<feature type="domain" description="F-box" evidence="1">
    <location>
        <begin position="1"/>
        <end position="47"/>
    </location>
</feature>
<dbReference type="OrthoDB" id="6058203at2759"/>
<proteinExistence type="predicted"/>
<dbReference type="STRING" id="1408163.A0A0F4YVD5"/>
<dbReference type="PROSITE" id="PS50181">
    <property type="entry name" value="FBOX"/>
    <property type="match status" value="1"/>
</dbReference>
<accession>A0A0F4YVD5</accession>
<organism evidence="2 3">
    <name type="scientific">Rasamsonia emersonii (strain ATCC 16479 / CBS 393.64 / IMI 116815)</name>
    <dbReference type="NCBI Taxonomy" id="1408163"/>
    <lineage>
        <taxon>Eukaryota</taxon>
        <taxon>Fungi</taxon>
        <taxon>Dikarya</taxon>
        <taxon>Ascomycota</taxon>
        <taxon>Pezizomycotina</taxon>
        <taxon>Eurotiomycetes</taxon>
        <taxon>Eurotiomycetidae</taxon>
        <taxon>Eurotiales</taxon>
        <taxon>Trichocomaceae</taxon>
        <taxon>Rasamsonia</taxon>
    </lineage>
</organism>
<dbReference type="Proteomes" id="UP000053958">
    <property type="component" value="Unassembled WGS sequence"/>
</dbReference>
<evidence type="ECO:0000313" key="2">
    <source>
        <dbReference type="EMBL" id="KKA22070.1"/>
    </source>
</evidence>
<keyword evidence="3" id="KW-1185">Reference proteome</keyword>
<dbReference type="EMBL" id="LASV01000160">
    <property type="protein sequence ID" value="KKA22070.1"/>
    <property type="molecule type" value="Genomic_DNA"/>
</dbReference>
<dbReference type="RefSeq" id="XP_013328682.1">
    <property type="nucleotide sequence ID" value="XM_013473228.1"/>
</dbReference>
<protein>
    <recommendedName>
        <fullName evidence="1">F-box domain-containing protein</fullName>
    </recommendedName>
</protein>
<name>A0A0F4YVD5_RASE3</name>
<dbReference type="AlphaFoldDB" id="A0A0F4YVD5"/>
<dbReference type="InterPro" id="IPR036047">
    <property type="entry name" value="F-box-like_dom_sf"/>
</dbReference>